<dbReference type="GO" id="GO:0046872">
    <property type="term" value="F:metal ion binding"/>
    <property type="evidence" value="ECO:0007669"/>
    <property type="project" value="UniProtKB-KW"/>
</dbReference>
<feature type="active site" description="Proton acceptor" evidence="1">
    <location>
        <position position="147"/>
    </location>
</feature>
<accession>A0A9D1R060</accession>
<keyword evidence="2" id="KW-0170">Cobalt</keyword>
<gene>
    <name evidence="3" type="ORF">H9874_02930</name>
</gene>
<dbReference type="EMBL" id="DXGI01000104">
    <property type="protein sequence ID" value="HIW78083.1"/>
    <property type="molecule type" value="Genomic_DNA"/>
</dbReference>
<dbReference type="AlphaFoldDB" id="A0A9D1R060"/>
<dbReference type="Proteomes" id="UP000824264">
    <property type="component" value="Unassembled WGS sequence"/>
</dbReference>
<comment type="caution">
    <text evidence="3">The sequence shown here is derived from an EMBL/GenBank/DDBJ whole genome shotgun (WGS) entry which is preliminary data.</text>
</comment>
<proteinExistence type="predicted"/>
<reference evidence="3" key="1">
    <citation type="journal article" date="2021" name="PeerJ">
        <title>Extensive microbial diversity within the chicken gut microbiome revealed by metagenomics and culture.</title>
        <authorList>
            <person name="Gilroy R."/>
            <person name="Ravi A."/>
            <person name="Getino M."/>
            <person name="Pursley I."/>
            <person name="Horton D.L."/>
            <person name="Alikhan N.F."/>
            <person name="Baker D."/>
            <person name="Gharbi K."/>
            <person name="Hall N."/>
            <person name="Watson M."/>
            <person name="Adriaenssens E.M."/>
            <person name="Foster-Nyarko E."/>
            <person name="Jarju S."/>
            <person name="Secka A."/>
            <person name="Antonio M."/>
            <person name="Oren A."/>
            <person name="Chaudhuri R.R."/>
            <person name="La Ragione R."/>
            <person name="Hildebrand F."/>
            <person name="Pallen M.J."/>
        </authorList>
    </citation>
    <scope>NUCLEOTIDE SEQUENCE</scope>
    <source>
        <strain evidence="3">ChiSxjej5B17-1746</strain>
    </source>
</reference>
<dbReference type="InterPro" id="IPR010388">
    <property type="entry name" value="Anaerobic_Co-chelatase"/>
</dbReference>
<organism evidence="3 4">
    <name type="scientific">Candidatus Bilophila faecipullorum</name>
    <dbReference type="NCBI Taxonomy" id="2838482"/>
    <lineage>
        <taxon>Bacteria</taxon>
        <taxon>Pseudomonadati</taxon>
        <taxon>Thermodesulfobacteriota</taxon>
        <taxon>Desulfovibrionia</taxon>
        <taxon>Desulfovibrionales</taxon>
        <taxon>Desulfovibrionaceae</taxon>
        <taxon>Bilophila</taxon>
    </lineage>
</organism>
<feature type="binding site" evidence="2">
    <location>
        <position position="211"/>
    </location>
    <ligand>
        <name>Co(2+)</name>
        <dbReference type="ChEBI" id="CHEBI:48828"/>
    </ligand>
</feature>
<reference evidence="3" key="2">
    <citation type="submission" date="2021-04" db="EMBL/GenBank/DDBJ databases">
        <authorList>
            <person name="Gilroy R."/>
        </authorList>
    </citation>
    <scope>NUCLEOTIDE SEQUENCE</scope>
    <source>
        <strain evidence="3">ChiSxjej5B17-1746</strain>
    </source>
</reference>
<evidence type="ECO:0000256" key="2">
    <source>
        <dbReference type="PIRSR" id="PIRSR033579-3"/>
    </source>
</evidence>
<feature type="binding site" evidence="2">
    <location>
        <position position="147"/>
    </location>
    <ligand>
        <name>Co(2+)</name>
        <dbReference type="ChEBI" id="CHEBI:48828"/>
    </ligand>
</feature>
<evidence type="ECO:0000313" key="4">
    <source>
        <dbReference type="Proteomes" id="UP000824264"/>
    </source>
</evidence>
<name>A0A9D1R060_9BACT</name>
<protein>
    <submittedName>
        <fullName evidence="3">Sirohydrochlorin cobaltochelatase</fullName>
    </submittedName>
</protein>
<dbReference type="Gene3D" id="3.40.50.1400">
    <property type="match status" value="2"/>
</dbReference>
<keyword evidence="2" id="KW-0479">Metal-binding</keyword>
<dbReference type="SUPFAM" id="SSF53800">
    <property type="entry name" value="Chelatase"/>
    <property type="match status" value="1"/>
</dbReference>
<dbReference type="GO" id="GO:0016852">
    <property type="term" value="F:sirohydrochlorin cobaltochelatase activity"/>
    <property type="evidence" value="ECO:0007669"/>
    <property type="project" value="InterPro"/>
</dbReference>
<evidence type="ECO:0000256" key="1">
    <source>
        <dbReference type="PIRSR" id="PIRSR033579-1"/>
    </source>
</evidence>
<dbReference type="GO" id="GO:0019251">
    <property type="term" value="P:anaerobic cobalamin biosynthetic process"/>
    <property type="evidence" value="ECO:0007669"/>
    <property type="project" value="InterPro"/>
</dbReference>
<dbReference type="PIRSF" id="PIRSF033579">
    <property type="entry name" value="Anaer_Co_chel"/>
    <property type="match status" value="1"/>
</dbReference>
<dbReference type="Pfam" id="PF06180">
    <property type="entry name" value="CbiK"/>
    <property type="match status" value="1"/>
</dbReference>
<sequence length="265" mass="29229">MKKGILLAAFGSGTFQGESTLKRFDDQVRRTFPGVSVRWAFTSMLMRERLASARKKSDSVHKALRKMAFEKFTHVAVQPLHVIPGREYGDILAAADELGRAGTFASLVVGAPLLTEAPETVERAACALLRELPAERGADEPVLFMGHGTRHAAESRYGALAEAVRRRDPLVFMGTLNGAFRLEHILALLRASGHPLRRVWLLPLLAVVGRHTLEDMAGAAETSWRSRILAEGIACTPVLRGMMEYQGFMDIWVDHLGKAMRGWEG</sequence>
<evidence type="ECO:0000313" key="3">
    <source>
        <dbReference type="EMBL" id="HIW78083.1"/>
    </source>
</evidence>